<sequence>MHNMPTSVCVKLIHIHFHLREGEILAVRELNAPPHGKIPFLEPMTPDVAGKVYGCNYIVDNSGDLQAFEYTTIEGGPDLAAYPSFVADFCAAVVQRGMQHKFGLAINLGAVERGSWMELDFPEKRATFLLPSHVPLPQSDRLVLRTTITKFPSPKNEKDGNKNLPTHIHAEHTWGSSKKIGIDDEEPVDGVTTKNGLHLTGIPLEPGTAFYTVASAILAAV</sequence>
<dbReference type="AlphaFoldDB" id="A0A9X0A9L0"/>
<evidence type="ECO:0000313" key="1">
    <source>
        <dbReference type="EMBL" id="KAJ8058527.1"/>
    </source>
</evidence>
<proteinExistence type="predicted"/>
<reference evidence="1" key="1">
    <citation type="submission" date="2022-11" db="EMBL/GenBank/DDBJ databases">
        <title>Genome Resource of Sclerotinia nivalis Strain SnTB1, a Plant Pathogen Isolated from American Ginseng.</title>
        <authorList>
            <person name="Fan S."/>
        </authorList>
    </citation>
    <scope>NUCLEOTIDE SEQUENCE</scope>
    <source>
        <strain evidence="1">SnTB1</strain>
    </source>
</reference>
<evidence type="ECO:0000313" key="2">
    <source>
        <dbReference type="Proteomes" id="UP001152300"/>
    </source>
</evidence>
<comment type="caution">
    <text evidence="1">The sequence shown here is derived from an EMBL/GenBank/DDBJ whole genome shotgun (WGS) entry which is preliminary data.</text>
</comment>
<dbReference type="EMBL" id="JAPEIS010000016">
    <property type="protein sequence ID" value="KAJ8058527.1"/>
    <property type="molecule type" value="Genomic_DNA"/>
</dbReference>
<name>A0A9X0A9L0_9HELO</name>
<organism evidence="1 2">
    <name type="scientific">Sclerotinia nivalis</name>
    <dbReference type="NCBI Taxonomy" id="352851"/>
    <lineage>
        <taxon>Eukaryota</taxon>
        <taxon>Fungi</taxon>
        <taxon>Dikarya</taxon>
        <taxon>Ascomycota</taxon>
        <taxon>Pezizomycotina</taxon>
        <taxon>Leotiomycetes</taxon>
        <taxon>Helotiales</taxon>
        <taxon>Sclerotiniaceae</taxon>
        <taxon>Sclerotinia</taxon>
    </lineage>
</organism>
<dbReference type="OrthoDB" id="3432537at2759"/>
<keyword evidence="2" id="KW-1185">Reference proteome</keyword>
<accession>A0A9X0A9L0</accession>
<dbReference type="Proteomes" id="UP001152300">
    <property type="component" value="Unassembled WGS sequence"/>
</dbReference>
<protein>
    <submittedName>
        <fullName evidence="1">Uncharacterized protein</fullName>
    </submittedName>
</protein>
<gene>
    <name evidence="1" type="ORF">OCU04_012710</name>
</gene>